<gene>
    <name evidence="3" type="ORF">FYJ73_12125</name>
</gene>
<proteinExistence type="predicted"/>
<reference evidence="3 4" key="1">
    <citation type="submission" date="2019-08" db="EMBL/GenBank/DDBJ databases">
        <title>In-depth cultivation of the pig gut microbiome towards novel bacterial diversity and tailored functional studies.</title>
        <authorList>
            <person name="Wylensek D."/>
            <person name="Hitch T.C.A."/>
            <person name="Clavel T."/>
        </authorList>
    </citation>
    <scope>NUCLEOTIDE SEQUENCE [LARGE SCALE GENOMIC DNA]</scope>
    <source>
        <strain evidence="3 4">LKV-178-WT-2A</strain>
    </source>
</reference>
<evidence type="ECO:0000256" key="1">
    <source>
        <dbReference type="SAM" id="SignalP"/>
    </source>
</evidence>
<dbReference type="Proteomes" id="UP000438914">
    <property type="component" value="Unassembled WGS sequence"/>
</dbReference>
<name>A0A7K0KHJ1_9BACT</name>
<dbReference type="RefSeq" id="WP_154534988.1">
    <property type="nucleotide sequence ID" value="NZ_VUNG01000037.1"/>
</dbReference>
<feature type="chain" id="PRO_5029502454" evidence="1">
    <location>
        <begin position="24"/>
        <end position="711"/>
    </location>
</feature>
<dbReference type="InterPro" id="IPR041700">
    <property type="entry name" value="OMP_b-brl_3"/>
</dbReference>
<comment type="caution">
    <text evidence="3">The sequence shown here is derived from an EMBL/GenBank/DDBJ whole genome shotgun (WGS) entry which is preliminary data.</text>
</comment>
<evidence type="ECO:0000259" key="2">
    <source>
        <dbReference type="Pfam" id="PF14905"/>
    </source>
</evidence>
<dbReference type="AlphaFoldDB" id="A0A7K0KHJ1"/>
<keyword evidence="4" id="KW-1185">Reference proteome</keyword>
<dbReference type="EMBL" id="VUNG01000037">
    <property type="protein sequence ID" value="MST85401.1"/>
    <property type="molecule type" value="Genomic_DNA"/>
</dbReference>
<feature type="signal peptide" evidence="1">
    <location>
        <begin position="1"/>
        <end position="23"/>
    </location>
</feature>
<feature type="domain" description="Outer membrane protein beta-barrel" evidence="2">
    <location>
        <begin position="297"/>
        <end position="685"/>
    </location>
</feature>
<evidence type="ECO:0000313" key="4">
    <source>
        <dbReference type="Proteomes" id="UP000438914"/>
    </source>
</evidence>
<protein>
    <submittedName>
        <fullName evidence="3">Outer membrane beta-barrel protein</fullName>
    </submittedName>
</protein>
<keyword evidence="1" id="KW-0732">Signal</keyword>
<dbReference type="Pfam" id="PF14905">
    <property type="entry name" value="OMP_b-brl_3"/>
    <property type="match status" value="1"/>
</dbReference>
<evidence type="ECO:0000313" key="3">
    <source>
        <dbReference type="EMBL" id="MST85401.1"/>
    </source>
</evidence>
<dbReference type="SUPFAM" id="SSF56935">
    <property type="entry name" value="Porins"/>
    <property type="match status" value="1"/>
</dbReference>
<accession>A0A7K0KHJ1</accession>
<organism evidence="3 4">
    <name type="scientific">Hallella mizrahii</name>
    <dbReference type="NCBI Taxonomy" id="2606637"/>
    <lineage>
        <taxon>Bacteria</taxon>
        <taxon>Pseudomonadati</taxon>
        <taxon>Bacteroidota</taxon>
        <taxon>Bacteroidia</taxon>
        <taxon>Bacteroidales</taxon>
        <taxon>Prevotellaceae</taxon>
        <taxon>Hallella</taxon>
    </lineage>
</organism>
<sequence>MMTSSLYRYLFFFPLLTSLSVSAQNAQDSVKTTVNIDGVTVVGHRPLIKSEAGIDEIYVRGSLLGKMGSLMKMFAITPGIEVMGKQIVVSGAGVPMIFIDGREVTQQKALETLQAANVSKVIIDRNPGSEYPNGTKAVVKIYTYKPLSDFIALTLQNDFTVRRRPFDAPTLDLEAKIGRWTTSVIYSYSLFQNLNKETYFTEIQRPGGTFRTDEYNHDLMRSIDHNVIWTNDFVLNANSRLSFVYNFDWTRDKDFCDETMTVKDLQNAKSDKDLNIYSFSYTPVHNFTLQYYGSWNDNKELNLTADYTVKHDRLTNWTHERSVQTDDEINTFTKSRYNILTLNGTYSFPLPWKMKGKATARYYYVDNPSDYITDNPFIEAALRQRQTTAHDQLGAGAFELRRAWKKFSTRVGLRYEYTDTRLWLPKEGSRTRVGRTSSNLLPSVLLTYYPIKGLTMAASYQRSVGRQGYRGLDESPIYKDSLQYSVGNSSLTPSHTDTWKLETYWSNFNLILNYTRSNGVIWNQQYAPFENSNVIFDVPMNFGVDNSYSIRLKWGQTFGKWYLFASPGVWYETAEYPYMSEVVKLHKWSGSGTLFSQFTLNDHLQMALNWTLYTRSTTLNVVSKPKNNLQFVVSGSWLNDRLNTTLSFTDILHKYNLNNMSQQFLNTTSGTYGTNDLRGVCLSVSFKLFNQNISTQGSSDNSAPLQRTNNR</sequence>